<evidence type="ECO:0000313" key="1">
    <source>
        <dbReference type="EMBL" id="SEQ93969.1"/>
    </source>
</evidence>
<accession>A0A1H9K4G0</accession>
<name>A0A1H9K4G0_9BACT</name>
<evidence type="ECO:0000313" key="2">
    <source>
        <dbReference type="Proteomes" id="UP000199021"/>
    </source>
</evidence>
<dbReference type="RefSeq" id="WP_090170545.1">
    <property type="nucleotide sequence ID" value="NZ_FOFB01000019.1"/>
</dbReference>
<keyword evidence="2" id="KW-1185">Reference proteome</keyword>
<dbReference type="EMBL" id="FOFB01000019">
    <property type="protein sequence ID" value="SEQ93969.1"/>
    <property type="molecule type" value="Genomic_DNA"/>
</dbReference>
<dbReference type="InParanoid" id="A0A1H9K4G0"/>
<dbReference type="AlphaFoldDB" id="A0A1H9K4G0"/>
<sequence length="414" mass="46763">MKTITVKISNQGIRYGSGTIPWTDTNLPAGSFRFREREEVFWELAMTAYDKASGRLVVRVLDYEAEPEGFKAERKMNSPVRQLWLAPLEEAPLKAQLAYYQAGPLARLLATPIASATSRGPAAAAPKAEDWEVPSSTRSVSFSVPLLELTFVNGGVKGSVQLPGLTDPADFSIPNDHVVAEFNTIKPFFVKALKRKTISVTAEVLFTNDEPELRSARSPQIDRIDDNMLEVFRARGVRQLLTPDRITTVDKSLFTPEDVFESLDDNELGKAILPQDGLDLLNEILRHKKVRNARQLEFLAGRLHRQDRKLRFVLSPKFGFVFVAEGQEGRHFILELLDSNATYVWSLPLEWRTLDEQFRAVEKEIAAVASIGRGQYRRTLHFEHEFWFVIHESADSALVGGFPRWKNRLLEGLG</sequence>
<protein>
    <submittedName>
        <fullName evidence="1">Uncharacterized protein</fullName>
    </submittedName>
</protein>
<gene>
    <name evidence="1" type="ORF">SAMN05444359_11984</name>
</gene>
<dbReference type="Proteomes" id="UP000199021">
    <property type="component" value="Unassembled WGS sequence"/>
</dbReference>
<dbReference type="OrthoDB" id="9759819at2"/>
<proteinExistence type="predicted"/>
<reference evidence="2" key="1">
    <citation type="submission" date="2016-10" db="EMBL/GenBank/DDBJ databases">
        <authorList>
            <person name="Varghese N."/>
            <person name="Submissions S."/>
        </authorList>
    </citation>
    <scope>NUCLEOTIDE SEQUENCE [LARGE SCALE GENOMIC DNA]</scope>
    <source>
        <strain evidence="2">DSM 24740</strain>
    </source>
</reference>
<organism evidence="1 2">
    <name type="scientific">Neolewinella agarilytica</name>
    <dbReference type="NCBI Taxonomy" id="478744"/>
    <lineage>
        <taxon>Bacteria</taxon>
        <taxon>Pseudomonadati</taxon>
        <taxon>Bacteroidota</taxon>
        <taxon>Saprospiria</taxon>
        <taxon>Saprospirales</taxon>
        <taxon>Lewinellaceae</taxon>
        <taxon>Neolewinella</taxon>
    </lineage>
</organism>